<proteinExistence type="predicted"/>
<dbReference type="EMBL" id="CAKMRJ010000001">
    <property type="protein sequence ID" value="CAH1413566.1"/>
    <property type="molecule type" value="Genomic_DNA"/>
</dbReference>
<evidence type="ECO:0000313" key="6">
    <source>
        <dbReference type="Proteomes" id="UP001157418"/>
    </source>
</evidence>
<feature type="domain" description="RRM" evidence="4">
    <location>
        <begin position="41"/>
        <end position="115"/>
    </location>
</feature>
<keyword evidence="6" id="KW-1185">Reference proteome</keyword>
<dbReference type="PROSITE" id="PS50102">
    <property type="entry name" value="RRM"/>
    <property type="match status" value="2"/>
</dbReference>
<dbReference type="PANTHER" id="PTHR47640">
    <property type="entry name" value="TRNA SELENOCYSTEINE 1-ASSOCIATED PROTEIN 1-RELATED-RELATED"/>
    <property type="match status" value="1"/>
</dbReference>
<dbReference type="InterPro" id="IPR000504">
    <property type="entry name" value="RRM_dom"/>
</dbReference>
<dbReference type="Proteomes" id="UP001157418">
    <property type="component" value="Unassembled WGS sequence"/>
</dbReference>
<protein>
    <recommendedName>
        <fullName evidence="4">RRM domain-containing protein</fullName>
    </recommendedName>
</protein>
<dbReference type="Gene3D" id="3.30.70.330">
    <property type="match status" value="2"/>
</dbReference>
<dbReference type="Pfam" id="PF00076">
    <property type="entry name" value="RRM_1"/>
    <property type="match status" value="2"/>
</dbReference>
<dbReference type="SUPFAM" id="SSF54928">
    <property type="entry name" value="RNA-binding domain, RBD"/>
    <property type="match status" value="2"/>
</dbReference>
<comment type="caution">
    <text evidence="5">The sequence shown here is derived from an EMBL/GenBank/DDBJ whole genome shotgun (WGS) entry which is preliminary data.</text>
</comment>
<feature type="domain" description="RRM" evidence="4">
    <location>
        <begin position="172"/>
        <end position="242"/>
    </location>
</feature>
<dbReference type="InterPro" id="IPR035979">
    <property type="entry name" value="RBD_domain_sf"/>
</dbReference>
<name>A0AAU9LJE5_9ASTR</name>
<accession>A0AAU9LJE5</accession>
<evidence type="ECO:0000313" key="5">
    <source>
        <dbReference type="EMBL" id="CAH1413566.1"/>
    </source>
</evidence>
<keyword evidence="1" id="KW-0507">mRNA processing</keyword>
<dbReference type="InterPro" id="IPR012677">
    <property type="entry name" value="Nucleotide-bd_a/b_plait_sf"/>
</dbReference>
<evidence type="ECO:0000259" key="4">
    <source>
        <dbReference type="PROSITE" id="PS50102"/>
    </source>
</evidence>
<dbReference type="InterPro" id="IPR050825">
    <property type="entry name" value="RBM42_RBP45_47-like"/>
</dbReference>
<evidence type="ECO:0000256" key="1">
    <source>
        <dbReference type="ARBA" id="ARBA00022664"/>
    </source>
</evidence>
<evidence type="ECO:0000256" key="3">
    <source>
        <dbReference type="PROSITE-ProRule" id="PRU00176"/>
    </source>
</evidence>
<keyword evidence="2 3" id="KW-0694">RNA-binding</keyword>
<reference evidence="5 6" key="1">
    <citation type="submission" date="2022-01" db="EMBL/GenBank/DDBJ databases">
        <authorList>
            <person name="Xiong W."/>
            <person name="Schranz E."/>
        </authorList>
    </citation>
    <scope>NUCLEOTIDE SEQUENCE [LARGE SCALE GENOMIC DNA]</scope>
</reference>
<evidence type="ECO:0000256" key="2">
    <source>
        <dbReference type="ARBA" id="ARBA00022884"/>
    </source>
</evidence>
<dbReference type="GO" id="GO:0006397">
    <property type="term" value="P:mRNA processing"/>
    <property type="evidence" value="ECO:0007669"/>
    <property type="project" value="UniProtKB-KW"/>
</dbReference>
<dbReference type="AlphaFoldDB" id="A0AAU9LJE5"/>
<sequence>MDYELLICSYRVHEAWFIHLGFLNFEYYAHKCQKKYGQPAQIWYVGNIHTQVTEPLLQEVFASTSPVESCKLIRKDKSSYGFIHNFDRRFAALTIVSLNERHLFGQPIKVNWAYVTGQREDTSGHYNIFVGDLSPERILKSKVIVMPLRIIHSTQPFMLATLAVKCVIIFNYFMQTGGLKYNTTNVSLTQQTTDEMREYFLSYGEIVEHQIMLDHVTSRSRGFGFVTFDSEEVFFVASDELG</sequence>
<dbReference type="PANTHER" id="PTHR47640:SF72">
    <property type="entry name" value="OLIGOURIDYLATE-BINDING PROTEIN 1B"/>
    <property type="match status" value="1"/>
</dbReference>
<dbReference type="GO" id="GO:0003729">
    <property type="term" value="F:mRNA binding"/>
    <property type="evidence" value="ECO:0007669"/>
    <property type="project" value="InterPro"/>
</dbReference>
<organism evidence="5 6">
    <name type="scientific">Lactuca virosa</name>
    <dbReference type="NCBI Taxonomy" id="75947"/>
    <lineage>
        <taxon>Eukaryota</taxon>
        <taxon>Viridiplantae</taxon>
        <taxon>Streptophyta</taxon>
        <taxon>Embryophyta</taxon>
        <taxon>Tracheophyta</taxon>
        <taxon>Spermatophyta</taxon>
        <taxon>Magnoliopsida</taxon>
        <taxon>eudicotyledons</taxon>
        <taxon>Gunneridae</taxon>
        <taxon>Pentapetalae</taxon>
        <taxon>asterids</taxon>
        <taxon>campanulids</taxon>
        <taxon>Asterales</taxon>
        <taxon>Asteraceae</taxon>
        <taxon>Cichorioideae</taxon>
        <taxon>Cichorieae</taxon>
        <taxon>Lactucinae</taxon>
        <taxon>Lactuca</taxon>
    </lineage>
</organism>
<gene>
    <name evidence="5" type="ORF">LVIROSA_LOCUS1524</name>
</gene>
<dbReference type="SMART" id="SM00360">
    <property type="entry name" value="RRM"/>
    <property type="match status" value="1"/>
</dbReference>